<dbReference type="PANTHER" id="PTHR31912">
    <property type="entry name" value="IP13529P"/>
    <property type="match status" value="1"/>
</dbReference>
<keyword evidence="1" id="KW-1185">Reference proteome</keyword>
<evidence type="ECO:0000313" key="2">
    <source>
        <dbReference type="RefSeq" id="XP_031549388.1"/>
    </source>
</evidence>
<organism evidence="1 2">
    <name type="scientific">Actinia tenebrosa</name>
    <name type="common">Australian red waratah sea anemone</name>
    <dbReference type="NCBI Taxonomy" id="6105"/>
    <lineage>
        <taxon>Eukaryota</taxon>
        <taxon>Metazoa</taxon>
        <taxon>Cnidaria</taxon>
        <taxon>Anthozoa</taxon>
        <taxon>Hexacorallia</taxon>
        <taxon>Actiniaria</taxon>
        <taxon>Actiniidae</taxon>
        <taxon>Actinia</taxon>
    </lineage>
</organism>
<gene>
    <name evidence="2" type="primary">LOC116286933</name>
</gene>
<dbReference type="KEGG" id="aten:116286933"/>
<dbReference type="InParanoid" id="A0A6P8H144"/>
<dbReference type="Proteomes" id="UP000515163">
    <property type="component" value="Unplaced"/>
</dbReference>
<accession>A0A6P8H144</accession>
<dbReference type="OrthoDB" id="5966854at2759"/>
<dbReference type="AlphaFoldDB" id="A0A6P8H144"/>
<name>A0A6P8H144_ACTTE</name>
<evidence type="ECO:0000313" key="1">
    <source>
        <dbReference type="Proteomes" id="UP000515163"/>
    </source>
</evidence>
<protein>
    <submittedName>
        <fullName evidence="2">Uncharacterized protein LOC116286933</fullName>
    </submittedName>
</protein>
<sequence>MVMEGPCKSSVPDTMQDFVNELIKKYGINLILALLVKDLQILGTDQGYPFPVFGGSLYLRGSLLAVLADTPAAQSLGGFKEGVGGARRKCRHCMTNFEQMQNYYKEEEFLLRTKEDHEEHLNKIENAPSKYLKEYYSKHFGINRRTNLINVPHFDVCEQLPQDVMHLFLEGILSYHLKYLFHHYITEISAFTLLDLNREIKHFPLGYGEEKDRPVVIKENDLLFDKSTNLGQSAAQMQLLCNILPFILGMCVDLYSVHWKCFMSLLEIMMLCFSHSISYAAILVLKNKIASYLPLFKELYNARITPKLHYLVHVPSLMFMFGPLIRSWCMRFEAKHSYFKNIAKVIRNFKNLPLSLSTRHQSMECADNIVLNEGIDPCPLIKKNIVFGSSKPIISAQDISYVRECLFRFYNIQNNQVDACNIFLLSSVTIYGTVYKPGKNNFIDVSKNAPEFGRIIKIWYVEYHGIFFVIQVMHTTSFCEELNTYEIEEPHLPEGQEILASSEISHPKVCHTYQFNEKLYIVQRENTF</sequence>
<dbReference type="RefSeq" id="XP_031549388.1">
    <property type="nucleotide sequence ID" value="XM_031693528.1"/>
</dbReference>
<dbReference type="GeneID" id="116286933"/>
<dbReference type="PANTHER" id="PTHR31912:SF34">
    <property type="entry name" value="NOTOCHORD-RELATED PROTEIN"/>
    <property type="match status" value="1"/>
</dbReference>
<reference evidence="2" key="1">
    <citation type="submission" date="2025-08" db="UniProtKB">
        <authorList>
            <consortium name="RefSeq"/>
        </authorList>
    </citation>
    <scope>IDENTIFICATION</scope>
    <source>
        <tissue evidence="2">Tentacle</tissue>
    </source>
</reference>
<proteinExistence type="predicted"/>